<keyword evidence="3" id="KW-1185">Reference proteome</keyword>
<feature type="region of interest" description="Disordered" evidence="1">
    <location>
        <begin position="85"/>
        <end position="115"/>
    </location>
</feature>
<evidence type="ECO:0000313" key="4">
    <source>
        <dbReference type="WBParaSite" id="HNAJ_0000505601-mRNA-1"/>
    </source>
</evidence>
<reference evidence="4" key="1">
    <citation type="submission" date="2017-02" db="UniProtKB">
        <authorList>
            <consortium name="WormBaseParasite"/>
        </authorList>
    </citation>
    <scope>IDENTIFICATION</scope>
</reference>
<dbReference type="WBParaSite" id="HNAJ_0000505601-mRNA-1">
    <property type="protein sequence ID" value="HNAJ_0000505601-mRNA-1"/>
    <property type="gene ID" value="HNAJ_0000505601"/>
</dbReference>
<reference evidence="2 3" key="2">
    <citation type="submission" date="2018-11" db="EMBL/GenBank/DDBJ databases">
        <authorList>
            <consortium name="Pathogen Informatics"/>
        </authorList>
    </citation>
    <scope>NUCLEOTIDE SEQUENCE [LARGE SCALE GENOMIC DNA]</scope>
</reference>
<evidence type="ECO:0000313" key="2">
    <source>
        <dbReference type="EMBL" id="VDO00915.1"/>
    </source>
</evidence>
<dbReference type="EMBL" id="UZAE01003999">
    <property type="protein sequence ID" value="VDO00915.1"/>
    <property type="molecule type" value="Genomic_DNA"/>
</dbReference>
<evidence type="ECO:0000313" key="3">
    <source>
        <dbReference type="Proteomes" id="UP000278807"/>
    </source>
</evidence>
<protein>
    <submittedName>
        <fullName evidence="4">Secreted protein</fullName>
    </submittedName>
</protein>
<dbReference type="Proteomes" id="UP000278807">
    <property type="component" value="Unassembled WGS sequence"/>
</dbReference>
<name>A0A0R3TDB7_RODNA</name>
<organism evidence="4">
    <name type="scientific">Rodentolepis nana</name>
    <name type="common">Dwarf tapeworm</name>
    <name type="synonym">Hymenolepis nana</name>
    <dbReference type="NCBI Taxonomy" id="102285"/>
    <lineage>
        <taxon>Eukaryota</taxon>
        <taxon>Metazoa</taxon>
        <taxon>Spiralia</taxon>
        <taxon>Lophotrochozoa</taxon>
        <taxon>Platyhelminthes</taxon>
        <taxon>Cestoda</taxon>
        <taxon>Eucestoda</taxon>
        <taxon>Cyclophyllidea</taxon>
        <taxon>Hymenolepididae</taxon>
        <taxon>Rodentolepis</taxon>
    </lineage>
</organism>
<feature type="compositionally biased region" description="Polar residues" evidence="1">
    <location>
        <begin position="94"/>
        <end position="115"/>
    </location>
</feature>
<gene>
    <name evidence="2" type="ORF">HNAJ_LOCUS5055</name>
</gene>
<accession>A0A0R3TDB7</accession>
<evidence type="ECO:0000256" key="1">
    <source>
        <dbReference type="SAM" id="MobiDB-lite"/>
    </source>
</evidence>
<dbReference type="AlphaFoldDB" id="A0A0R3TDB7"/>
<proteinExistence type="predicted"/>
<sequence>MFADRKYQLHVARVQTRPKPDYVKSEVSKCGKQMTSTTPTATEHMRPFALKMWSITLLLSIALVISHGTAVGTGSEVADRLRETTQAAVEEAGSSMSGTPDVVSPTNDSISDLTGQQNFSGIEETLNATNNSNSSPSA</sequence>